<dbReference type="RefSeq" id="WP_093324697.1">
    <property type="nucleotide sequence ID" value="NZ_FOSZ01000006.1"/>
</dbReference>
<keyword evidence="3" id="KW-0808">Transferase</keyword>
<dbReference type="InterPro" id="IPR005490">
    <property type="entry name" value="LD_TPept_cat_dom"/>
</dbReference>
<dbReference type="EMBL" id="FOSZ01000006">
    <property type="protein sequence ID" value="SFL17235.1"/>
    <property type="molecule type" value="Genomic_DNA"/>
</dbReference>
<comment type="similarity">
    <text evidence="2">Belongs to the YkuD family.</text>
</comment>
<organism evidence="9 10">
    <name type="scientific">Shimia haliotis</name>
    <dbReference type="NCBI Taxonomy" id="1280847"/>
    <lineage>
        <taxon>Bacteria</taxon>
        <taxon>Pseudomonadati</taxon>
        <taxon>Pseudomonadota</taxon>
        <taxon>Alphaproteobacteria</taxon>
        <taxon>Rhodobacterales</taxon>
        <taxon>Roseobacteraceae</taxon>
    </lineage>
</organism>
<keyword evidence="4 7" id="KW-0133">Cell shape</keyword>
<evidence type="ECO:0000256" key="5">
    <source>
        <dbReference type="ARBA" id="ARBA00022984"/>
    </source>
</evidence>
<reference evidence="10" key="1">
    <citation type="submission" date="2016-10" db="EMBL/GenBank/DDBJ databases">
        <authorList>
            <person name="Varghese N."/>
            <person name="Submissions S."/>
        </authorList>
    </citation>
    <scope>NUCLEOTIDE SEQUENCE [LARGE SCALE GENOMIC DNA]</scope>
    <source>
        <strain evidence="10">DSM 28453</strain>
    </source>
</reference>
<evidence type="ECO:0000256" key="7">
    <source>
        <dbReference type="PROSITE-ProRule" id="PRU01373"/>
    </source>
</evidence>
<protein>
    <submittedName>
        <fullName evidence="9">L,D-peptidoglycan transpeptidase YkuD, ErfK/YbiS/YcfS/YnhG family</fullName>
    </submittedName>
</protein>
<dbReference type="GO" id="GO:0009252">
    <property type="term" value="P:peptidoglycan biosynthetic process"/>
    <property type="evidence" value="ECO:0007669"/>
    <property type="project" value="UniProtKB-UniPathway"/>
</dbReference>
<feature type="domain" description="L,D-TPase catalytic" evidence="8">
    <location>
        <begin position="1"/>
        <end position="164"/>
    </location>
</feature>
<feature type="active site" description="Proton donor/acceptor" evidence="7">
    <location>
        <position position="128"/>
    </location>
</feature>
<evidence type="ECO:0000313" key="10">
    <source>
        <dbReference type="Proteomes" id="UP000198851"/>
    </source>
</evidence>
<dbReference type="UniPathway" id="UPA00219"/>
<evidence type="ECO:0000256" key="6">
    <source>
        <dbReference type="ARBA" id="ARBA00023316"/>
    </source>
</evidence>
<dbReference type="GO" id="GO:0004180">
    <property type="term" value="F:carboxypeptidase activity"/>
    <property type="evidence" value="ECO:0007669"/>
    <property type="project" value="UniProtKB-ARBA"/>
</dbReference>
<keyword evidence="10" id="KW-1185">Reference proteome</keyword>
<name>A0A1I4FGZ1_9RHOB</name>
<dbReference type="Proteomes" id="UP000198851">
    <property type="component" value="Unassembled WGS sequence"/>
</dbReference>
<dbReference type="GO" id="GO:0071555">
    <property type="term" value="P:cell wall organization"/>
    <property type="evidence" value="ECO:0007669"/>
    <property type="project" value="UniProtKB-UniRule"/>
</dbReference>
<evidence type="ECO:0000256" key="2">
    <source>
        <dbReference type="ARBA" id="ARBA00005992"/>
    </source>
</evidence>
<dbReference type="SUPFAM" id="SSF141523">
    <property type="entry name" value="L,D-transpeptidase catalytic domain-like"/>
    <property type="match status" value="1"/>
</dbReference>
<evidence type="ECO:0000256" key="1">
    <source>
        <dbReference type="ARBA" id="ARBA00004752"/>
    </source>
</evidence>
<dbReference type="GO" id="GO:0008360">
    <property type="term" value="P:regulation of cell shape"/>
    <property type="evidence" value="ECO:0007669"/>
    <property type="project" value="UniProtKB-UniRule"/>
</dbReference>
<evidence type="ECO:0000313" key="9">
    <source>
        <dbReference type="EMBL" id="SFL17235.1"/>
    </source>
</evidence>
<dbReference type="STRING" id="1280847.SAMN04488036_10646"/>
<dbReference type="Pfam" id="PF03734">
    <property type="entry name" value="YkuD"/>
    <property type="match status" value="1"/>
</dbReference>
<gene>
    <name evidence="9" type="ORF">SAMN04488036_10646</name>
</gene>
<dbReference type="CDD" id="cd16913">
    <property type="entry name" value="YkuD_like"/>
    <property type="match status" value="1"/>
</dbReference>
<dbReference type="InterPro" id="IPR038063">
    <property type="entry name" value="Transpep_catalytic_dom"/>
</dbReference>
<sequence length="164" mass="18460">MTPFDLVLTKRGVRFMGQYFPCTIGKGGILTDKREGDGATPRGHHKITGLLYRADRLPAPAPWAQPIGKDDLWSDASGDAHYNQLVRAPYALSHERLRRADPLYDMILLTDWNWPVAQSGKGSAIFLHSWRRRCYPTEGCIAFRRDHMAFMARHAAPGTSVIVL</sequence>
<dbReference type="PANTHER" id="PTHR38589:SF1">
    <property type="entry name" value="BLR0621 PROTEIN"/>
    <property type="match status" value="1"/>
</dbReference>
<evidence type="ECO:0000256" key="4">
    <source>
        <dbReference type="ARBA" id="ARBA00022960"/>
    </source>
</evidence>
<dbReference type="OrthoDB" id="9804204at2"/>
<comment type="pathway">
    <text evidence="1 7">Cell wall biogenesis; peptidoglycan biosynthesis.</text>
</comment>
<keyword evidence="6 7" id="KW-0961">Cell wall biogenesis/degradation</keyword>
<dbReference type="PROSITE" id="PS52029">
    <property type="entry name" value="LD_TPASE"/>
    <property type="match status" value="1"/>
</dbReference>
<accession>A0A1I4FGZ1</accession>
<dbReference type="PANTHER" id="PTHR38589">
    <property type="entry name" value="BLR0621 PROTEIN"/>
    <property type="match status" value="1"/>
</dbReference>
<dbReference type="GO" id="GO:0016740">
    <property type="term" value="F:transferase activity"/>
    <property type="evidence" value="ECO:0007669"/>
    <property type="project" value="UniProtKB-KW"/>
</dbReference>
<evidence type="ECO:0000256" key="3">
    <source>
        <dbReference type="ARBA" id="ARBA00022679"/>
    </source>
</evidence>
<keyword evidence="5 7" id="KW-0573">Peptidoglycan synthesis</keyword>
<evidence type="ECO:0000259" key="8">
    <source>
        <dbReference type="PROSITE" id="PS52029"/>
    </source>
</evidence>
<proteinExistence type="inferred from homology"/>
<dbReference type="AlphaFoldDB" id="A0A1I4FGZ1"/>
<feature type="active site" description="Nucleophile" evidence="7">
    <location>
        <position position="140"/>
    </location>
</feature>